<dbReference type="GO" id="GO:0004190">
    <property type="term" value="F:aspartic-type endopeptidase activity"/>
    <property type="evidence" value="ECO:0007669"/>
    <property type="project" value="InterPro"/>
</dbReference>
<dbReference type="InterPro" id="IPR021109">
    <property type="entry name" value="Peptidase_aspartic_dom_sf"/>
</dbReference>
<feature type="transmembrane region" description="Helical" evidence="1">
    <location>
        <begin position="12"/>
        <end position="30"/>
    </location>
</feature>
<dbReference type="InterPro" id="IPR011969">
    <property type="entry name" value="Clan_AA_Asp_peptidase_C"/>
</dbReference>
<keyword evidence="3" id="KW-1185">Reference proteome</keyword>
<reference evidence="2 3" key="1">
    <citation type="submission" date="2006-02" db="EMBL/GenBank/DDBJ databases">
        <authorList>
            <person name="Pinhassi J."/>
            <person name="Pedros-Alio C."/>
            <person name="Ferriera S."/>
            <person name="Johnson J."/>
            <person name="Kravitz S."/>
            <person name="Halpern A."/>
            <person name="Remington K."/>
            <person name="Beeson K."/>
            <person name="Tran B."/>
            <person name="Rogers Y.-H."/>
            <person name="Friedman R."/>
            <person name="Venter J.C."/>
        </authorList>
    </citation>
    <scope>NUCLEOTIDE SEQUENCE [LARGE SCALE GENOMIC DNA]</scope>
    <source>
        <strain evidence="2 3">MED92</strain>
    </source>
</reference>
<evidence type="ECO:0000313" key="2">
    <source>
        <dbReference type="EMBL" id="EAR62408.1"/>
    </source>
</evidence>
<evidence type="ECO:0008006" key="4">
    <source>
        <dbReference type="Google" id="ProtNLM"/>
    </source>
</evidence>
<dbReference type="Proteomes" id="UP000002171">
    <property type="component" value="Unassembled WGS sequence"/>
</dbReference>
<gene>
    <name evidence="2" type="ORF">MED92_15263</name>
</gene>
<dbReference type="OrthoDB" id="185963at2"/>
<evidence type="ECO:0000313" key="3">
    <source>
        <dbReference type="Proteomes" id="UP000002171"/>
    </source>
</evidence>
<name>A0A7U8C6G6_NEPCE</name>
<dbReference type="NCBIfam" id="TIGR02281">
    <property type="entry name" value="clan_AA_DTGA"/>
    <property type="match status" value="1"/>
</dbReference>
<sequence length="167" mass="18396">MESDKTPQQIGKGMWLAAWLILMGILFVYFEDLIQEKYDPNHALSSDDSGEVILKRNRQGHYVAPGLINGKPVVFLLDTGATTISVPKKVADNIGLIGGYKQQVGTANGMIEVFQTRLDSVSLGGITLNDIQGHINPHMDSNTVLLGMSFMRNLEIIQKGNTLTLRR</sequence>
<dbReference type="RefSeq" id="WP_007020718.1">
    <property type="nucleotide sequence ID" value="NZ_CH724125.1"/>
</dbReference>
<dbReference type="AlphaFoldDB" id="A0A7U8C6G6"/>
<keyword evidence="1" id="KW-1133">Transmembrane helix</keyword>
<organism evidence="2 3">
    <name type="scientific">Neptuniibacter caesariensis</name>
    <dbReference type="NCBI Taxonomy" id="207954"/>
    <lineage>
        <taxon>Bacteria</taxon>
        <taxon>Pseudomonadati</taxon>
        <taxon>Pseudomonadota</taxon>
        <taxon>Gammaproteobacteria</taxon>
        <taxon>Oceanospirillales</taxon>
        <taxon>Oceanospirillaceae</taxon>
        <taxon>Neptuniibacter</taxon>
    </lineage>
</organism>
<keyword evidence="1" id="KW-0472">Membrane</keyword>
<comment type="caution">
    <text evidence="2">The sequence shown here is derived from an EMBL/GenBank/DDBJ whole genome shotgun (WGS) entry which is preliminary data.</text>
</comment>
<proteinExistence type="predicted"/>
<dbReference type="Pfam" id="PF13975">
    <property type="entry name" value="gag-asp_proteas"/>
    <property type="match status" value="1"/>
</dbReference>
<keyword evidence="1" id="KW-0812">Transmembrane</keyword>
<dbReference type="GO" id="GO:0006508">
    <property type="term" value="P:proteolysis"/>
    <property type="evidence" value="ECO:0007669"/>
    <property type="project" value="InterPro"/>
</dbReference>
<dbReference type="EMBL" id="AAOW01000003">
    <property type="protein sequence ID" value="EAR62408.1"/>
    <property type="molecule type" value="Genomic_DNA"/>
</dbReference>
<dbReference type="SUPFAM" id="SSF50630">
    <property type="entry name" value="Acid proteases"/>
    <property type="match status" value="1"/>
</dbReference>
<dbReference type="InterPro" id="IPR001969">
    <property type="entry name" value="Aspartic_peptidase_AS"/>
</dbReference>
<dbReference type="InterPro" id="IPR034122">
    <property type="entry name" value="Retropepsin-like_bacterial"/>
</dbReference>
<evidence type="ECO:0000256" key="1">
    <source>
        <dbReference type="SAM" id="Phobius"/>
    </source>
</evidence>
<accession>A0A7U8C6G6</accession>
<dbReference type="PROSITE" id="PS00141">
    <property type="entry name" value="ASP_PROTEASE"/>
    <property type="match status" value="1"/>
</dbReference>
<protein>
    <recommendedName>
        <fullName evidence="4">TIGR02281 family clan AA aspartic protease</fullName>
    </recommendedName>
</protein>
<dbReference type="CDD" id="cd05483">
    <property type="entry name" value="retropepsin_like_bacteria"/>
    <property type="match status" value="1"/>
</dbReference>
<dbReference type="Gene3D" id="2.40.70.10">
    <property type="entry name" value="Acid Proteases"/>
    <property type="match status" value="1"/>
</dbReference>